<sequence length="124" mass="13367">MARPRLCGPQHARCGSPSLPERPLQVKVVGLFSCPNFQIAKSAAEVTTEKPPSRAALRAPRSRPRGLQALRPLEAAGVEAPPAEEGAGVSWPGGLRLEDREERIGEQVRFRGLAEGRVQNRAGK</sequence>
<protein>
    <submittedName>
        <fullName evidence="2">Uncharacterized protein</fullName>
    </submittedName>
</protein>
<organism evidence="2 3">
    <name type="scientific">Rhinopithecus bieti</name>
    <name type="common">Black snub-nosed monkey</name>
    <name type="synonym">Pygathrix bieti</name>
    <dbReference type="NCBI Taxonomy" id="61621"/>
    <lineage>
        <taxon>Eukaryota</taxon>
        <taxon>Metazoa</taxon>
        <taxon>Chordata</taxon>
        <taxon>Craniata</taxon>
        <taxon>Vertebrata</taxon>
        <taxon>Euteleostomi</taxon>
        <taxon>Mammalia</taxon>
        <taxon>Eutheria</taxon>
        <taxon>Euarchontoglires</taxon>
        <taxon>Primates</taxon>
        <taxon>Haplorrhini</taxon>
        <taxon>Catarrhini</taxon>
        <taxon>Cercopithecidae</taxon>
        <taxon>Colobinae</taxon>
        <taxon>Rhinopithecus</taxon>
    </lineage>
</organism>
<keyword evidence="3" id="KW-1185">Reference proteome</keyword>
<feature type="region of interest" description="Disordered" evidence="1">
    <location>
        <begin position="1"/>
        <end position="20"/>
    </location>
</feature>
<accession>A0A2K6JQT8</accession>
<dbReference type="Proteomes" id="UP000233180">
    <property type="component" value="Unassembled WGS sequence"/>
</dbReference>
<reference evidence="2 3" key="1">
    <citation type="submission" date="2016-06" db="EMBL/GenBank/DDBJ databases">
        <title>Genome of Rhinopithecus bieti.</title>
        <authorList>
            <person name="Wu"/>
            <person name="C.-I. and Zhang"/>
            <person name="Y."/>
        </authorList>
    </citation>
    <scope>NUCLEOTIDE SEQUENCE</scope>
</reference>
<reference evidence="2" key="2">
    <citation type="submission" date="2025-08" db="UniProtKB">
        <authorList>
            <consortium name="Ensembl"/>
        </authorList>
    </citation>
    <scope>IDENTIFICATION</scope>
</reference>
<name>A0A2K6JQT8_RHIBE</name>
<evidence type="ECO:0000313" key="3">
    <source>
        <dbReference type="Proteomes" id="UP000233180"/>
    </source>
</evidence>
<proteinExistence type="predicted"/>
<dbReference type="Ensembl" id="ENSRBIT00000007713.1">
    <property type="protein sequence ID" value="ENSRBIP00000001379.1"/>
    <property type="gene ID" value="ENSRBIG00000007131.1"/>
</dbReference>
<feature type="region of interest" description="Disordered" evidence="1">
    <location>
        <begin position="45"/>
        <end position="67"/>
    </location>
</feature>
<reference evidence="2" key="3">
    <citation type="submission" date="2025-09" db="UniProtKB">
        <authorList>
            <consortium name="Ensembl"/>
        </authorList>
    </citation>
    <scope>IDENTIFICATION</scope>
</reference>
<dbReference type="STRING" id="61621.ENSRBIP00000001379"/>
<evidence type="ECO:0000313" key="2">
    <source>
        <dbReference type="Ensembl" id="ENSRBIP00000001379.1"/>
    </source>
</evidence>
<evidence type="ECO:0000256" key="1">
    <source>
        <dbReference type="SAM" id="MobiDB-lite"/>
    </source>
</evidence>
<dbReference type="AlphaFoldDB" id="A0A2K6JQT8"/>